<gene>
    <name evidence="10" type="ORF">LWI29_037065</name>
</gene>
<keyword evidence="7" id="KW-0961">Cell wall biogenesis/degradation</keyword>
<evidence type="ECO:0000256" key="6">
    <source>
        <dbReference type="ARBA" id="ARBA00023295"/>
    </source>
</evidence>
<dbReference type="GO" id="GO:0004650">
    <property type="term" value="F:polygalacturonase activity"/>
    <property type="evidence" value="ECO:0007669"/>
    <property type="project" value="InterPro"/>
</dbReference>
<feature type="compositionally biased region" description="Basic residues" evidence="9">
    <location>
        <begin position="34"/>
        <end position="43"/>
    </location>
</feature>
<organism evidence="10 11">
    <name type="scientific">Acer saccharum</name>
    <name type="common">Sugar maple</name>
    <dbReference type="NCBI Taxonomy" id="4024"/>
    <lineage>
        <taxon>Eukaryota</taxon>
        <taxon>Viridiplantae</taxon>
        <taxon>Streptophyta</taxon>
        <taxon>Embryophyta</taxon>
        <taxon>Tracheophyta</taxon>
        <taxon>Spermatophyta</taxon>
        <taxon>Magnoliopsida</taxon>
        <taxon>eudicotyledons</taxon>
        <taxon>Gunneridae</taxon>
        <taxon>Pentapetalae</taxon>
        <taxon>rosids</taxon>
        <taxon>malvids</taxon>
        <taxon>Sapindales</taxon>
        <taxon>Sapindaceae</taxon>
        <taxon>Hippocastanoideae</taxon>
        <taxon>Acereae</taxon>
        <taxon>Acer</taxon>
    </lineage>
</organism>
<dbReference type="Proteomes" id="UP001168877">
    <property type="component" value="Unassembled WGS sequence"/>
</dbReference>
<evidence type="ECO:0000256" key="1">
    <source>
        <dbReference type="ARBA" id="ARBA00004191"/>
    </source>
</evidence>
<keyword evidence="4" id="KW-0964">Secreted</keyword>
<comment type="similarity">
    <text evidence="2 8">Belongs to the glycosyl hydrolase 28 family.</text>
</comment>
<dbReference type="InterPro" id="IPR000743">
    <property type="entry name" value="Glyco_hydro_28"/>
</dbReference>
<keyword evidence="3" id="KW-0134">Cell wall</keyword>
<comment type="caution">
    <text evidence="10">The sequence shown here is derived from an EMBL/GenBank/DDBJ whole genome shotgun (WGS) entry which is preliminary data.</text>
</comment>
<evidence type="ECO:0000256" key="8">
    <source>
        <dbReference type="RuleBase" id="RU361169"/>
    </source>
</evidence>
<evidence type="ECO:0000313" key="11">
    <source>
        <dbReference type="Proteomes" id="UP001168877"/>
    </source>
</evidence>
<protein>
    <submittedName>
        <fullName evidence="10">Uncharacterized protein</fullName>
    </submittedName>
</protein>
<accession>A0AA39TK67</accession>
<dbReference type="GO" id="GO:0005975">
    <property type="term" value="P:carbohydrate metabolic process"/>
    <property type="evidence" value="ECO:0007669"/>
    <property type="project" value="InterPro"/>
</dbReference>
<dbReference type="Pfam" id="PF00295">
    <property type="entry name" value="Glyco_hydro_28"/>
    <property type="match status" value="1"/>
</dbReference>
<dbReference type="InterPro" id="IPR012334">
    <property type="entry name" value="Pectin_lyas_fold"/>
</dbReference>
<keyword evidence="6 8" id="KW-0326">Glycosidase</keyword>
<evidence type="ECO:0000256" key="5">
    <source>
        <dbReference type="ARBA" id="ARBA00022801"/>
    </source>
</evidence>
<dbReference type="EMBL" id="JAUESC010000001">
    <property type="protein sequence ID" value="KAK0608856.1"/>
    <property type="molecule type" value="Genomic_DNA"/>
</dbReference>
<reference evidence="10" key="2">
    <citation type="submission" date="2023-06" db="EMBL/GenBank/DDBJ databases">
        <authorList>
            <person name="Swenson N.G."/>
            <person name="Wegrzyn J.L."/>
            <person name="Mcevoy S.L."/>
        </authorList>
    </citation>
    <scope>NUCLEOTIDE SEQUENCE</scope>
    <source>
        <strain evidence="10">NS2018</strain>
        <tissue evidence="10">Leaf</tissue>
    </source>
</reference>
<evidence type="ECO:0000256" key="7">
    <source>
        <dbReference type="ARBA" id="ARBA00023316"/>
    </source>
</evidence>
<keyword evidence="11" id="KW-1185">Reference proteome</keyword>
<dbReference type="SUPFAM" id="SSF51126">
    <property type="entry name" value="Pectin lyase-like"/>
    <property type="match status" value="1"/>
</dbReference>
<reference evidence="10" key="1">
    <citation type="journal article" date="2022" name="Plant J.">
        <title>Strategies of tolerance reflected in two North American maple genomes.</title>
        <authorList>
            <person name="McEvoy S.L."/>
            <person name="Sezen U.U."/>
            <person name="Trouern-Trend A."/>
            <person name="McMahon S.M."/>
            <person name="Schaberg P.G."/>
            <person name="Yang J."/>
            <person name="Wegrzyn J.L."/>
            <person name="Swenson N.G."/>
        </authorList>
    </citation>
    <scope>NUCLEOTIDE SEQUENCE</scope>
    <source>
        <strain evidence="10">NS2018</strain>
    </source>
</reference>
<feature type="region of interest" description="Disordered" evidence="9">
    <location>
        <begin position="24"/>
        <end position="61"/>
    </location>
</feature>
<sequence length="176" mass="19657">MEIIETTSNPVSGENVLIQKEATRVEDSRGKSMNQKKWKRLAREKRESVQEGSLNLGKRDGDMEIDECSERKRISVGSLGKKLQEAGVENVIVKSVTFRGTENGVRIKSWGRPSNGFSRNIVFQHVLMIDVQNPIIIDQNYCPDSKNCPHQVSGVQISDVTYKDIHGTSASEVAVK</sequence>
<keyword evidence="5 8" id="KW-0378">Hydrolase</keyword>
<evidence type="ECO:0000313" key="10">
    <source>
        <dbReference type="EMBL" id="KAK0608856.1"/>
    </source>
</evidence>
<evidence type="ECO:0000256" key="4">
    <source>
        <dbReference type="ARBA" id="ARBA00022525"/>
    </source>
</evidence>
<dbReference type="AlphaFoldDB" id="A0AA39TK67"/>
<dbReference type="InterPro" id="IPR011050">
    <property type="entry name" value="Pectin_lyase_fold/virulence"/>
</dbReference>
<dbReference type="Gene3D" id="2.160.20.10">
    <property type="entry name" value="Single-stranded right-handed beta-helix, Pectin lyase-like"/>
    <property type="match status" value="1"/>
</dbReference>
<proteinExistence type="inferred from homology"/>
<name>A0AA39TK67_ACESA</name>
<comment type="subcellular location">
    <subcellularLocation>
        <location evidence="1">Secreted</location>
        <location evidence="1">Cell wall</location>
    </subcellularLocation>
</comment>
<evidence type="ECO:0000256" key="3">
    <source>
        <dbReference type="ARBA" id="ARBA00022512"/>
    </source>
</evidence>
<evidence type="ECO:0000256" key="2">
    <source>
        <dbReference type="ARBA" id="ARBA00008834"/>
    </source>
</evidence>
<dbReference type="PANTHER" id="PTHR31375">
    <property type="match status" value="1"/>
</dbReference>
<dbReference type="GO" id="GO:0071555">
    <property type="term" value="P:cell wall organization"/>
    <property type="evidence" value="ECO:0007669"/>
    <property type="project" value="UniProtKB-KW"/>
</dbReference>
<evidence type="ECO:0000256" key="9">
    <source>
        <dbReference type="SAM" id="MobiDB-lite"/>
    </source>
</evidence>